<dbReference type="SUPFAM" id="SSF56059">
    <property type="entry name" value="Glutathione synthetase ATP-binding domain-like"/>
    <property type="match status" value="1"/>
</dbReference>
<evidence type="ECO:0000256" key="4">
    <source>
        <dbReference type="ARBA" id="ARBA00023267"/>
    </source>
</evidence>
<dbReference type="SMART" id="SM00878">
    <property type="entry name" value="Biotin_carb_C"/>
    <property type="match status" value="1"/>
</dbReference>
<protein>
    <recommendedName>
        <fullName evidence="9">Pyruvate carboxylase subunit A</fullName>
    </recommendedName>
</protein>
<dbReference type="InterPro" id="IPR005479">
    <property type="entry name" value="CPAse_ATP-bd"/>
</dbReference>
<dbReference type="EMBL" id="UINC01018801">
    <property type="protein sequence ID" value="SVA79248.1"/>
    <property type="molecule type" value="Genomic_DNA"/>
</dbReference>
<gene>
    <name evidence="8" type="ORF">METZ01_LOCUS132102</name>
</gene>
<dbReference type="InterPro" id="IPR016185">
    <property type="entry name" value="PreATP-grasp_dom_sf"/>
</dbReference>
<dbReference type="InterPro" id="IPR005482">
    <property type="entry name" value="Biotin_COase_C"/>
</dbReference>
<organism evidence="8">
    <name type="scientific">marine metagenome</name>
    <dbReference type="NCBI Taxonomy" id="408172"/>
    <lineage>
        <taxon>unclassified sequences</taxon>
        <taxon>metagenomes</taxon>
        <taxon>ecological metagenomes</taxon>
    </lineage>
</organism>
<dbReference type="PROSITE" id="PS00867">
    <property type="entry name" value="CPSASE_2"/>
    <property type="match status" value="1"/>
</dbReference>
<evidence type="ECO:0008006" key="9">
    <source>
        <dbReference type="Google" id="ProtNLM"/>
    </source>
</evidence>
<dbReference type="Pfam" id="PF02786">
    <property type="entry name" value="CPSase_L_D2"/>
    <property type="match status" value="1"/>
</dbReference>
<dbReference type="AlphaFoldDB" id="A0A381YQF4"/>
<feature type="domain" description="Biotin carboxylation" evidence="7">
    <location>
        <begin position="1"/>
        <end position="442"/>
    </location>
</feature>
<dbReference type="GO" id="GO:0005524">
    <property type="term" value="F:ATP binding"/>
    <property type="evidence" value="ECO:0007669"/>
    <property type="project" value="UniProtKB-KW"/>
</dbReference>
<feature type="region of interest" description="Disordered" evidence="5">
    <location>
        <begin position="460"/>
        <end position="490"/>
    </location>
</feature>
<feature type="compositionally biased region" description="Polar residues" evidence="5">
    <location>
        <begin position="460"/>
        <end position="471"/>
    </location>
</feature>
<reference evidence="8" key="1">
    <citation type="submission" date="2018-05" db="EMBL/GenBank/DDBJ databases">
        <authorList>
            <person name="Lanie J.A."/>
            <person name="Ng W.-L."/>
            <person name="Kazmierczak K.M."/>
            <person name="Andrzejewski T.M."/>
            <person name="Davidsen T.M."/>
            <person name="Wayne K.J."/>
            <person name="Tettelin H."/>
            <person name="Glass J.I."/>
            <person name="Rusch D."/>
            <person name="Podicherti R."/>
            <person name="Tsui H.-C.T."/>
            <person name="Winkler M.E."/>
        </authorList>
    </citation>
    <scope>NUCLEOTIDE SEQUENCE</scope>
</reference>
<accession>A0A381YQF4</accession>
<evidence type="ECO:0000256" key="2">
    <source>
        <dbReference type="ARBA" id="ARBA00022741"/>
    </source>
</evidence>
<dbReference type="PROSITE" id="PS50979">
    <property type="entry name" value="BC"/>
    <property type="match status" value="1"/>
</dbReference>
<dbReference type="PANTHER" id="PTHR18866:SF33">
    <property type="entry name" value="METHYLCROTONOYL-COA CARBOXYLASE SUBUNIT ALPHA, MITOCHONDRIAL-RELATED"/>
    <property type="match status" value="1"/>
</dbReference>
<keyword evidence="1" id="KW-0436">Ligase</keyword>
<proteinExistence type="predicted"/>
<evidence type="ECO:0000259" key="7">
    <source>
        <dbReference type="PROSITE" id="PS50979"/>
    </source>
</evidence>
<dbReference type="FunFam" id="3.30.1490.20:FF:000003">
    <property type="entry name" value="acetyl-CoA carboxylase isoform X1"/>
    <property type="match status" value="1"/>
</dbReference>
<dbReference type="FunFam" id="3.40.50.20:FF:000010">
    <property type="entry name" value="Propionyl-CoA carboxylase subunit alpha"/>
    <property type="match status" value="1"/>
</dbReference>
<dbReference type="FunFam" id="3.30.470.20:FF:000028">
    <property type="entry name" value="Methylcrotonoyl-CoA carboxylase subunit alpha, mitochondrial"/>
    <property type="match status" value="1"/>
</dbReference>
<dbReference type="PROSITE" id="PS00866">
    <property type="entry name" value="CPSASE_1"/>
    <property type="match status" value="1"/>
</dbReference>
<feature type="compositionally biased region" description="Polar residues" evidence="5">
    <location>
        <begin position="479"/>
        <end position="490"/>
    </location>
</feature>
<dbReference type="GO" id="GO:0016874">
    <property type="term" value="F:ligase activity"/>
    <property type="evidence" value="ECO:0007669"/>
    <property type="project" value="UniProtKB-KW"/>
</dbReference>
<keyword evidence="4" id="KW-0092">Biotin</keyword>
<dbReference type="InterPro" id="IPR005481">
    <property type="entry name" value="BC-like_N"/>
</dbReference>
<evidence type="ECO:0000259" key="6">
    <source>
        <dbReference type="PROSITE" id="PS50975"/>
    </source>
</evidence>
<evidence type="ECO:0000313" key="8">
    <source>
        <dbReference type="EMBL" id="SVA79248.1"/>
    </source>
</evidence>
<dbReference type="NCBIfam" id="NF006367">
    <property type="entry name" value="PRK08591.1"/>
    <property type="match status" value="1"/>
</dbReference>
<evidence type="ECO:0000256" key="3">
    <source>
        <dbReference type="ARBA" id="ARBA00022840"/>
    </source>
</evidence>
<dbReference type="SUPFAM" id="SSF52440">
    <property type="entry name" value="PreATP-grasp domain"/>
    <property type="match status" value="1"/>
</dbReference>
<evidence type="ECO:0000256" key="1">
    <source>
        <dbReference type="ARBA" id="ARBA00022598"/>
    </source>
</evidence>
<evidence type="ECO:0000256" key="5">
    <source>
        <dbReference type="SAM" id="MobiDB-lite"/>
    </source>
</evidence>
<dbReference type="Gene3D" id="3.30.470.20">
    <property type="entry name" value="ATP-grasp fold, B domain"/>
    <property type="match status" value="1"/>
</dbReference>
<dbReference type="GO" id="GO:0046872">
    <property type="term" value="F:metal ion binding"/>
    <property type="evidence" value="ECO:0007669"/>
    <property type="project" value="InterPro"/>
</dbReference>
<dbReference type="PROSITE" id="PS50975">
    <property type="entry name" value="ATP_GRASP"/>
    <property type="match status" value="1"/>
</dbReference>
<dbReference type="PANTHER" id="PTHR18866">
    <property type="entry name" value="CARBOXYLASE:PYRUVATE/ACETYL-COA/PROPIONYL-COA CARBOXYLASE"/>
    <property type="match status" value="1"/>
</dbReference>
<dbReference type="SUPFAM" id="SSF51246">
    <property type="entry name" value="Rudiment single hybrid motif"/>
    <property type="match status" value="1"/>
</dbReference>
<dbReference type="Pfam" id="PF00289">
    <property type="entry name" value="Biotin_carb_N"/>
    <property type="match status" value="1"/>
</dbReference>
<keyword evidence="3" id="KW-0067">ATP-binding</keyword>
<dbReference type="InterPro" id="IPR011761">
    <property type="entry name" value="ATP-grasp"/>
</dbReference>
<sequence length="490" mass="53240">MRRVLVANRGEIACRIIRSCRELGLATVAVYSEPDSGSPHVRLADDAVSIGPAAPTESYLNVKKLIAAARSTRTDAIHPGYGFLSENGDFAAAVEEAGFVFIGPTAKTIHQMGDKSAAKALMQAAGVPVIPGHAKIVEKDFTEIAAEIGYPLLVKAAAGGGGKGMRVVERKDDMEAAVEAAQYEAKMAFGDDRLLLEQYINRPQHIEVQILADNEGHTVHFGERECSIQRRHQKIIEEAPSPAITPELREAMGSAAVSAAEAVGYRNAGTVEFLFKDGEFWFLEMNTRLQVEHGVTELVYGVDLVKWQLRIAAGERLTLQQADIMPRGHAIECRVYAEDPARNFLPSPGHIRRLHEPVGPGIRIDSGITEGQQIGSDYDPLLAKLLAHDASRDDTLDRMTQALGDYVILGPTTNIAHLKAILRHDAFRAGDLDTHFIETHFGDWAPATPPLEALIAAGATRSSSGRQTAQMTGRDPWSPWSNQGGWRQGV</sequence>
<dbReference type="Pfam" id="PF02785">
    <property type="entry name" value="Biotin_carb_C"/>
    <property type="match status" value="1"/>
</dbReference>
<name>A0A381YQF4_9ZZZZ</name>
<keyword evidence="2" id="KW-0547">Nucleotide-binding</keyword>
<feature type="domain" description="ATP-grasp" evidence="6">
    <location>
        <begin position="119"/>
        <end position="313"/>
    </location>
</feature>
<dbReference type="InterPro" id="IPR050856">
    <property type="entry name" value="Biotin_carboxylase_complex"/>
</dbReference>
<dbReference type="InterPro" id="IPR011054">
    <property type="entry name" value="Rudment_hybrid_motif"/>
</dbReference>
<dbReference type="Gene3D" id="3.30.700.40">
    <property type="match status" value="1"/>
</dbReference>
<dbReference type="InterPro" id="IPR011764">
    <property type="entry name" value="Biotin_carboxylation_dom"/>
</dbReference>